<evidence type="ECO:0000256" key="4">
    <source>
        <dbReference type="ARBA" id="ARBA00022989"/>
    </source>
</evidence>
<keyword evidence="4 8" id="KW-1133">Transmembrane helix</keyword>
<feature type="transmembrane region" description="Helical" evidence="8">
    <location>
        <begin position="401"/>
        <end position="420"/>
    </location>
</feature>
<evidence type="ECO:0000256" key="2">
    <source>
        <dbReference type="ARBA" id="ARBA00022475"/>
    </source>
</evidence>
<keyword evidence="7" id="KW-0325">Glycoprotein</keyword>
<sequence>MDRGIEIEMMKTMAIKFNFTINYQNFERSTWSDLYGNITAKQIDFGMGGTVMTADRLEKVGYLYPHFIDKFTFATSPSVANTNQFDLNILIRPMDSTVWLLLAATLIILLFVGRLFQSIQPVNDERIPHDLFEICMHHLLRQTVPYLRLTNRPTKICSMFWAFTAVITLSNNYTGSLSSILALPSQYSMDTIIELAKQCRNDHYITLGIVNSTAYTSLKQSTVEEIHLIGHRMQYISNNDEAISMIIRQSERQQRRTSFSSNNNHPSYVFISSRLRLIFEQINVGQNLIFIPPDTQESQLYPLYVAIAITKSFLYRKQFDQMISYFHSSGMFIHWMNMEIIHAILSRKFPNNQPDVDENIDQQQQQQQQQRKERKLLKMNIFNTYVRMNNHLTFYDLKSIFILYIISITITFIILLMEFISSLSFDKMIVCHLYYR</sequence>
<evidence type="ECO:0000256" key="5">
    <source>
        <dbReference type="ARBA" id="ARBA00023136"/>
    </source>
</evidence>
<dbReference type="Gene3D" id="1.10.287.70">
    <property type="match status" value="1"/>
</dbReference>
<evidence type="ECO:0000256" key="7">
    <source>
        <dbReference type="ARBA" id="ARBA00023180"/>
    </source>
</evidence>
<dbReference type="SUPFAM" id="SSF53850">
    <property type="entry name" value="Periplasmic binding protein-like II"/>
    <property type="match status" value="1"/>
</dbReference>
<reference evidence="9 10" key="1">
    <citation type="submission" date="2017-03" db="EMBL/GenBank/DDBJ databases">
        <title>Genome Survey of Euroglyphus maynei.</title>
        <authorList>
            <person name="Arlian L.G."/>
            <person name="Morgan M.S."/>
            <person name="Rider S.D."/>
        </authorList>
    </citation>
    <scope>NUCLEOTIDE SEQUENCE [LARGE SCALE GENOMIC DNA]</scope>
    <source>
        <strain evidence="9">Arlian Lab</strain>
        <tissue evidence="9">Whole body</tissue>
    </source>
</reference>
<accession>A0A1Y3AXZ2</accession>
<dbReference type="Gene3D" id="3.40.190.10">
    <property type="entry name" value="Periplasmic binding protein-like II"/>
    <property type="match status" value="1"/>
</dbReference>
<evidence type="ECO:0000313" key="9">
    <source>
        <dbReference type="EMBL" id="OTF73372.1"/>
    </source>
</evidence>
<keyword evidence="5 8" id="KW-0472">Membrane</keyword>
<comment type="subcellular location">
    <subcellularLocation>
        <location evidence="1">Cell membrane</location>
        <topology evidence="1">Multi-pass membrane protein</topology>
    </subcellularLocation>
</comment>
<evidence type="ECO:0000256" key="8">
    <source>
        <dbReference type="SAM" id="Phobius"/>
    </source>
</evidence>
<evidence type="ECO:0000256" key="3">
    <source>
        <dbReference type="ARBA" id="ARBA00022692"/>
    </source>
</evidence>
<dbReference type="EMBL" id="MUJZ01051975">
    <property type="protein sequence ID" value="OTF73372.1"/>
    <property type="molecule type" value="Genomic_DNA"/>
</dbReference>
<dbReference type="OrthoDB" id="6522933at2759"/>
<dbReference type="PANTHER" id="PTHR42643">
    <property type="entry name" value="IONOTROPIC RECEPTOR 20A-RELATED"/>
    <property type="match status" value="1"/>
</dbReference>
<dbReference type="Proteomes" id="UP000194236">
    <property type="component" value="Unassembled WGS sequence"/>
</dbReference>
<keyword evidence="6" id="KW-0675">Receptor</keyword>
<dbReference type="GO" id="GO:0005886">
    <property type="term" value="C:plasma membrane"/>
    <property type="evidence" value="ECO:0007669"/>
    <property type="project" value="UniProtKB-SubCell"/>
</dbReference>
<keyword evidence="2" id="KW-1003">Cell membrane</keyword>
<gene>
    <name evidence="9" type="ORF">BLA29_002980</name>
</gene>
<keyword evidence="10" id="KW-1185">Reference proteome</keyword>
<evidence type="ECO:0000313" key="10">
    <source>
        <dbReference type="Proteomes" id="UP000194236"/>
    </source>
</evidence>
<dbReference type="PANTHER" id="PTHR42643:SF38">
    <property type="entry name" value="IONOTROPIC RECEPTOR 100A"/>
    <property type="match status" value="1"/>
</dbReference>
<organism evidence="9 10">
    <name type="scientific">Euroglyphus maynei</name>
    <name type="common">Mayne's house dust mite</name>
    <dbReference type="NCBI Taxonomy" id="6958"/>
    <lineage>
        <taxon>Eukaryota</taxon>
        <taxon>Metazoa</taxon>
        <taxon>Ecdysozoa</taxon>
        <taxon>Arthropoda</taxon>
        <taxon>Chelicerata</taxon>
        <taxon>Arachnida</taxon>
        <taxon>Acari</taxon>
        <taxon>Acariformes</taxon>
        <taxon>Sarcoptiformes</taxon>
        <taxon>Astigmata</taxon>
        <taxon>Psoroptidia</taxon>
        <taxon>Analgoidea</taxon>
        <taxon>Pyroglyphidae</taxon>
        <taxon>Pyroglyphinae</taxon>
        <taxon>Euroglyphus</taxon>
    </lineage>
</organism>
<protein>
    <submittedName>
        <fullName evidence="9">Uncharacterized protein</fullName>
    </submittedName>
</protein>
<dbReference type="InterPro" id="IPR052192">
    <property type="entry name" value="Insect_Ionotropic_Sensory_Rcpt"/>
</dbReference>
<keyword evidence="3 8" id="KW-0812">Transmembrane</keyword>
<proteinExistence type="predicted"/>
<name>A0A1Y3AXZ2_EURMA</name>
<evidence type="ECO:0000256" key="1">
    <source>
        <dbReference type="ARBA" id="ARBA00004651"/>
    </source>
</evidence>
<comment type="caution">
    <text evidence="9">The sequence shown here is derived from an EMBL/GenBank/DDBJ whole genome shotgun (WGS) entry which is preliminary data.</text>
</comment>
<dbReference type="AlphaFoldDB" id="A0A1Y3AXZ2"/>
<evidence type="ECO:0000256" key="6">
    <source>
        <dbReference type="ARBA" id="ARBA00023170"/>
    </source>
</evidence>
<feature type="transmembrane region" description="Helical" evidence="8">
    <location>
        <begin position="98"/>
        <end position="116"/>
    </location>
</feature>